<reference evidence="4" key="1">
    <citation type="journal article" date="2020" name="mSystems">
        <title>Genome- and Community-Level Interaction Insights into Carbon Utilization and Element Cycling Functions of Hydrothermarchaeota in Hydrothermal Sediment.</title>
        <authorList>
            <person name="Zhou Z."/>
            <person name="Liu Y."/>
            <person name="Xu W."/>
            <person name="Pan J."/>
            <person name="Luo Z.H."/>
            <person name="Li M."/>
        </authorList>
    </citation>
    <scope>NUCLEOTIDE SEQUENCE [LARGE SCALE GENOMIC DNA]</scope>
    <source>
        <strain evidence="4">HyVt-485</strain>
    </source>
</reference>
<evidence type="ECO:0000313" key="4">
    <source>
        <dbReference type="EMBL" id="HHL42609.1"/>
    </source>
</evidence>
<evidence type="ECO:0000256" key="2">
    <source>
        <dbReference type="SAM" id="SignalP"/>
    </source>
</evidence>
<feature type="region of interest" description="Disordered" evidence="1">
    <location>
        <begin position="28"/>
        <end position="180"/>
    </location>
</feature>
<dbReference type="InterPro" id="IPR033900">
    <property type="entry name" value="Gram_neg_porin_domain"/>
</dbReference>
<dbReference type="Gene3D" id="2.40.160.10">
    <property type="entry name" value="Porin"/>
    <property type="match status" value="1"/>
</dbReference>
<feature type="compositionally biased region" description="Low complexity" evidence="1">
    <location>
        <begin position="44"/>
        <end position="58"/>
    </location>
</feature>
<keyword evidence="2" id="KW-0732">Signal</keyword>
<organism evidence="4">
    <name type="scientific">Hellea balneolensis</name>
    <dbReference type="NCBI Taxonomy" id="287478"/>
    <lineage>
        <taxon>Bacteria</taxon>
        <taxon>Pseudomonadati</taxon>
        <taxon>Pseudomonadota</taxon>
        <taxon>Alphaproteobacteria</taxon>
        <taxon>Maricaulales</taxon>
        <taxon>Robiginitomaculaceae</taxon>
        <taxon>Hellea</taxon>
    </lineage>
</organism>
<evidence type="ECO:0000256" key="1">
    <source>
        <dbReference type="SAM" id="MobiDB-lite"/>
    </source>
</evidence>
<dbReference type="Pfam" id="PF13609">
    <property type="entry name" value="Porin_4"/>
    <property type="match status" value="1"/>
</dbReference>
<dbReference type="GO" id="GO:0015288">
    <property type="term" value="F:porin activity"/>
    <property type="evidence" value="ECO:0007669"/>
    <property type="project" value="InterPro"/>
</dbReference>
<feature type="compositionally biased region" description="Low complexity" evidence="1">
    <location>
        <begin position="65"/>
        <end position="77"/>
    </location>
</feature>
<dbReference type="InterPro" id="IPR023614">
    <property type="entry name" value="Porin_dom_sf"/>
</dbReference>
<protein>
    <submittedName>
        <fullName evidence="4">Porin</fullName>
    </submittedName>
</protein>
<dbReference type="AlphaFoldDB" id="A0A7C5LTR6"/>
<name>A0A7C5LTR6_9PROT</name>
<sequence>MAFARTTVSLMVGSLLAGSVFAVAQAQSNSPFARKQKKAWETKPPATQTPQQLPNQAPAQPPYNQPAYGQPYQGQPYSGSVPSQPSPAPTGGQYYPGKKPTYPANAPQPGYSGPSTQPAPSAQQPASGLAGAPYQYPANTNANPSGGVPYQPPYQRKYQPPYQSGAATETPSLRGASIPKRPSWANRLGFGNVETSLSGHAKVGLAAVDGASRDLNVEAIVDLDVRGEVSAITNGGLEYGAGLRVRAQRDRHRHGFGGRVGDCPATDLACSGVVINGTSRAVKGHTGQFYTAGNPDTKETALGLEGAYLFLRSSYGDFLVGRDDGSAYLFSLGAPSLVAVAASNSRVDYTGLDSVKTYNDASGFSEKIAYTSPRLLGDQIGIGVQFGASYAPNARACGVDYCVKKNTANALDPFAPQIEDVVEVGVSLDRKFDNGLAVELTGTYARGSEKTGNALFDDLSSYSFGLEMKYEDLVFGTSYLSSNNGFAGQGDYTAYDVGLTWKPSKWGISTSYGYADDDIAKLTAHQGVLALSYDVNDNFRLGTGVQYVNRKVPLITPTGRDKRTEDAVALFIEAGITF</sequence>
<feature type="compositionally biased region" description="Low complexity" evidence="1">
    <location>
        <begin position="153"/>
        <end position="163"/>
    </location>
</feature>
<dbReference type="GO" id="GO:0016020">
    <property type="term" value="C:membrane"/>
    <property type="evidence" value="ECO:0007669"/>
    <property type="project" value="InterPro"/>
</dbReference>
<comment type="caution">
    <text evidence="4">The sequence shown here is derived from an EMBL/GenBank/DDBJ whole genome shotgun (WGS) entry which is preliminary data.</text>
</comment>
<proteinExistence type="predicted"/>
<feature type="chain" id="PRO_5028125543" evidence="2">
    <location>
        <begin position="25"/>
        <end position="578"/>
    </location>
</feature>
<dbReference type="Proteomes" id="UP000885830">
    <property type="component" value="Unassembled WGS sequence"/>
</dbReference>
<dbReference type="SUPFAM" id="SSF56935">
    <property type="entry name" value="Porins"/>
    <property type="match status" value="1"/>
</dbReference>
<feature type="signal peptide" evidence="2">
    <location>
        <begin position="1"/>
        <end position="24"/>
    </location>
</feature>
<gene>
    <name evidence="4" type="ORF">ENJ42_03230</name>
</gene>
<dbReference type="EMBL" id="DRMJ01000159">
    <property type="protein sequence ID" value="HHL42609.1"/>
    <property type="molecule type" value="Genomic_DNA"/>
</dbReference>
<evidence type="ECO:0000259" key="3">
    <source>
        <dbReference type="Pfam" id="PF13609"/>
    </source>
</evidence>
<feature type="domain" description="Porin" evidence="3">
    <location>
        <begin position="196"/>
        <end position="550"/>
    </location>
</feature>
<accession>A0A7C5LTR6</accession>
<feature type="compositionally biased region" description="Low complexity" evidence="1">
    <location>
        <begin position="114"/>
        <end position="127"/>
    </location>
</feature>